<sequence length="376" mass="37937">MPEPRVSPAGDGAAPRAGERAAFEAGAGAAARSDRAGGGAGPPAGGGAVAATGAGGAMDLATSEGAARERGPEGPPGPRGTAPGDAGPGGGGPVGRPRGLWADAWRDLRRDPVFVVSALVIAFLVVIAVRPSLIAGGNPLSCDLGRAQEGARPGHPFGFTAQGCDVYTRTVYGARTSVVVGVLASLGVALIGSVLGGLAGFFGGFWDAALSRVTDIFFGIPVVLGGLVLLSVVTSSTVWPVIGFMVLLTWPQLSRIARGSVLSVKQNDFVQAARALGASSARLLLRHILPNAVAPVIVVATIALSTFIALEATLSYLGVGLKPPAVSWGIDISNASPYIRNSPHMLLWPAGALAVTVLAFIMLGDAVRDALDPKLR</sequence>
<dbReference type="Gene3D" id="1.10.3720.10">
    <property type="entry name" value="MetI-like"/>
    <property type="match status" value="1"/>
</dbReference>
<evidence type="ECO:0000256" key="4">
    <source>
        <dbReference type="ARBA" id="ARBA00022692"/>
    </source>
</evidence>
<evidence type="ECO:0000259" key="9">
    <source>
        <dbReference type="PROSITE" id="PS50928"/>
    </source>
</evidence>
<dbReference type="InterPro" id="IPR025966">
    <property type="entry name" value="OppC_N"/>
</dbReference>
<comment type="similarity">
    <text evidence="7">Belongs to the binding-protein-dependent transport system permease family.</text>
</comment>
<feature type="transmembrane region" description="Helical" evidence="7">
    <location>
        <begin position="218"/>
        <end position="248"/>
    </location>
</feature>
<evidence type="ECO:0000256" key="8">
    <source>
        <dbReference type="SAM" id="MobiDB-lite"/>
    </source>
</evidence>
<feature type="transmembrane region" description="Helical" evidence="7">
    <location>
        <begin position="346"/>
        <end position="367"/>
    </location>
</feature>
<evidence type="ECO:0000313" key="10">
    <source>
        <dbReference type="EMBL" id="GAA1155124.1"/>
    </source>
</evidence>
<accession>A0ABN1UK91</accession>
<evidence type="ECO:0000256" key="7">
    <source>
        <dbReference type="RuleBase" id="RU363032"/>
    </source>
</evidence>
<keyword evidence="11" id="KW-1185">Reference proteome</keyword>
<keyword evidence="4 7" id="KW-0812">Transmembrane</keyword>
<dbReference type="PROSITE" id="PS50928">
    <property type="entry name" value="ABC_TM1"/>
    <property type="match status" value="1"/>
</dbReference>
<comment type="caution">
    <text evidence="10">The sequence shown here is derived from an EMBL/GenBank/DDBJ whole genome shotgun (WGS) entry which is preliminary data.</text>
</comment>
<evidence type="ECO:0000256" key="5">
    <source>
        <dbReference type="ARBA" id="ARBA00022989"/>
    </source>
</evidence>
<dbReference type="CDD" id="cd06261">
    <property type="entry name" value="TM_PBP2"/>
    <property type="match status" value="1"/>
</dbReference>
<reference evidence="10 11" key="1">
    <citation type="journal article" date="2019" name="Int. J. Syst. Evol. Microbiol.">
        <title>The Global Catalogue of Microorganisms (GCM) 10K type strain sequencing project: providing services to taxonomists for standard genome sequencing and annotation.</title>
        <authorList>
            <consortium name="The Broad Institute Genomics Platform"/>
            <consortium name="The Broad Institute Genome Sequencing Center for Infectious Disease"/>
            <person name="Wu L."/>
            <person name="Ma J."/>
        </authorList>
    </citation>
    <scope>NUCLEOTIDE SEQUENCE [LARGE SCALE GENOMIC DNA]</scope>
    <source>
        <strain evidence="10 11">JCM 12696</strain>
    </source>
</reference>
<keyword evidence="6 7" id="KW-0472">Membrane</keyword>
<dbReference type="InterPro" id="IPR050366">
    <property type="entry name" value="BP-dependent_transpt_permease"/>
</dbReference>
<dbReference type="Pfam" id="PF12911">
    <property type="entry name" value="OppC_N"/>
    <property type="match status" value="1"/>
</dbReference>
<dbReference type="InterPro" id="IPR035906">
    <property type="entry name" value="MetI-like_sf"/>
</dbReference>
<dbReference type="InterPro" id="IPR000515">
    <property type="entry name" value="MetI-like"/>
</dbReference>
<feature type="transmembrane region" description="Helical" evidence="7">
    <location>
        <begin position="178"/>
        <end position="206"/>
    </location>
</feature>
<protein>
    <submittedName>
        <fullName evidence="10">ABC transporter permease</fullName>
    </submittedName>
</protein>
<keyword evidence="5 7" id="KW-1133">Transmembrane helix</keyword>
<dbReference type="Pfam" id="PF00528">
    <property type="entry name" value="BPD_transp_1"/>
    <property type="match status" value="1"/>
</dbReference>
<dbReference type="SUPFAM" id="SSF161098">
    <property type="entry name" value="MetI-like"/>
    <property type="match status" value="1"/>
</dbReference>
<feature type="compositionally biased region" description="Gly residues" evidence="8">
    <location>
        <begin position="36"/>
        <end position="56"/>
    </location>
</feature>
<evidence type="ECO:0000256" key="3">
    <source>
        <dbReference type="ARBA" id="ARBA00022475"/>
    </source>
</evidence>
<feature type="domain" description="ABC transmembrane type-1" evidence="9">
    <location>
        <begin position="174"/>
        <end position="364"/>
    </location>
</feature>
<feature type="region of interest" description="Disordered" evidence="8">
    <location>
        <begin position="1"/>
        <end position="98"/>
    </location>
</feature>
<evidence type="ECO:0000313" key="11">
    <source>
        <dbReference type="Proteomes" id="UP001501371"/>
    </source>
</evidence>
<dbReference type="EMBL" id="BAAAKV010000005">
    <property type="protein sequence ID" value="GAA1155124.1"/>
    <property type="molecule type" value="Genomic_DNA"/>
</dbReference>
<organism evidence="10 11">
    <name type="scientific">Streptomyces hebeiensis</name>
    <dbReference type="NCBI Taxonomy" id="229486"/>
    <lineage>
        <taxon>Bacteria</taxon>
        <taxon>Bacillati</taxon>
        <taxon>Actinomycetota</taxon>
        <taxon>Actinomycetes</taxon>
        <taxon>Kitasatosporales</taxon>
        <taxon>Streptomycetaceae</taxon>
        <taxon>Streptomyces</taxon>
    </lineage>
</organism>
<dbReference type="PANTHER" id="PTHR43386">
    <property type="entry name" value="OLIGOPEPTIDE TRANSPORT SYSTEM PERMEASE PROTEIN APPC"/>
    <property type="match status" value="1"/>
</dbReference>
<keyword evidence="3" id="KW-1003">Cell membrane</keyword>
<dbReference type="Proteomes" id="UP001501371">
    <property type="component" value="Unassembled WGS sequence"/>
</dbReference>
<feature type="transmembrane region" description="Helical" evidence="7">
    <location>
        <begin position="288"/>
        <end position="310"/>
    </location>
</feature>
<comment type="subcellular location">
    <subcellularLocation>
        <location evidence="1 7">Cell membrane</location>
        <topology evidence="1 7">Multi-pass membrane protein</topology>
    </subcellularLocation>
</comment>
<feature type="transmembrane region" description="Helical" evidence="7">
    <location>
        <begin position="112"/>
        <end position="129"/>
    </location>
</feature>
<name>A0ABN1UK91_9ACTN</name>
<gene>
    <name evidence="10" type="ORF">GCM10009654_08360</name>
</gene>
<proteinExistence type="inferred from homology"/>
<dbReference type="PANTHER" id="PTHR43386:SF6">
    <property type="entry name" value="ABC TRANSPORTER PERMEASE PROTEIN"/>
    <property type="match status" value="1"/>
</dbReference>
<keyword evidence="2 7" id="KW-0813">Transport</keyword>
<evidence type="ECO:0000256" key="1">
    <source>
        <dbReference type="ARBA" id="ARBA00004651"/>
    </source>
</evidence>
<evidence type="ECO:0000256" key="2">
    <source>
        <dbReference type="ARBA" id="ARBA00022448"/>
    </source>
</evidence>
<evidence type="ECO:0000256" key="6">
    <source>
        <dbReference type="ARBA" id="ARBA00023136"/>
    </source>
</evidence>